<accession>A0A0B6S2I8</accession>
<proteinExistence type="inferred from homology"/>
<evidence type="ECO:0000256" key="1">
    <source>
        <dbReference type="ARBA" id="ARBA00009437"/>
    </source>
</evidence>
<dbReference type="InterPro" id="IPR036390">
    <property type="entry name" value="WH_DNA-bd_sf"/>
</dbReference>
<dbReference type="GO" id="GO:0003700">
    <property type="term" value="F:DNA-binding transcription factor activity"/>
    <property type="evidence" value="ECO:0007669"/>
    <property type="project" value="InterPro"/>
</dbReference>
<dbReference type="RefSeq" id="WP_052498315.1">
    <property type="nucleotide sequence ID" value="NZ_CP002580.1"/>
</dbReference>
<dbReference type="GO" id="GO:0006351">
    <property type="term" value="P:DNA-templated transcription"/>
    <property type="evidence" value="ECO:0007669"/>
    <property type="project" value="TreeGrafter"/>
</dbReference>
<dbReference type="AlphaFoldDB" id="A0A0B6S2I8"/>
<comment type="similarity">
    <text evidence="1">Belongs to the LysR transcriptional regulatory family.</text>
</comment>
<evidence type="ECO:0000259" key="5">
    <source>
        <dbReference type="PROSITE" id="PS50931"/>
    </source>
</evidence>
<dbReference type="Gene3D" id="3.40.190.290">
    <property type="match status" value="1"/>
</dbReference>
<evidence type="ECO:0000256" key="2">
    <source>
        <dbReference type="ARBA" id="ARBA00023015"/>
    </source>
</evidence>
<protein>
    <submittedName>
        <fullName evidence="6">Transcriptional regulator, LysR family</fullName>
    </submittedName>
</protein>
<evidence type="ECO:0000313" key="6">
    <source>
        <dbReference type="EMBL" id="AJK46436.1"/>
    </source>
</evidence>
<dbReference type="CDD" id="cd08422">
    <property type="entry name" value="PBP2_CrgA_like"/>
    <property type="match status" value="1"/>
</dbReference>
<sequence>MDLNSCLFDLRIEALFVRVVESGSFSAAAKEAGIGQSAASKQVALLEAWLGAQLLNRSSRTLSLTEAGRVFHESGLRMLDELAGLETQLSRGRTEPSGLLRVAVAPLFGSLYVVPHLPVFFERFPNVRVELVASERHINLIEENIDLAIRHGDLPDSSMTMQGLAESRLATMASPAYLARRGEPRQPAELAGHACLVFTGGGEAHAWTFRKAKGSPLVHRPDGPFRANDGEQLRVALLAHLGIAQVRPGWWHASWRRARCALYPARRRRNARLDVFVAHLAQTLALDLPRAGEP</sequence>
<dbReference type="Gene3D" id="1.10.10.10">
    <property type="entry name" value="Winged helix-like DNA-binding domain superfamily/Winged helix DNA-binding domain"/>
    <property type="match status" value="1"/>
</dbReference>
<evidence type="ECO:0000256" key="3">
    <source>
        <dbReference type="ARBA" id="ARBA00023125"/>
    </source>
</evidence>
<dbReference type="InterPro" id="IPR058163">
    <property type="entry name" value="LysR-type_TF_proteobact-type"/>
</dbReference>
<dbReference type="GO" id="GO:0043565">
    <property type="term" value="F:sequence-specific DNA binding"/>
    <property type="evidence" value="ECO:0007669"/>
    <property type="project" value="TreeGrafter"/>
</dbReference>
<dbReference type="InterPro" id="IPR000847">
    <property type="entry name" value="LysR_HTH_N"/>
</dbReference>
<dbReference type="SUPFAM" id="SSF53850">
    <property type="entry name" value="Periplasmic binding protein-like II"/>
    <property type="match status" value="1"/>
</dbReference>
<dbReference type="PRINTS" id="PR00039">
    <property type="entry name" value="HTHLYSR"/>
</dbReference>
<dbReference type="SUPFAM" id="SSF46785">
    <property type="entry name" value="Winged helix' DNA-binding domain"/>
    <property type="match status" value="1"/>
</dbReference>
<reference evidence="6 7" key="2">
    <citation type="journal article" date="2016" name="Appl. Microbiol. Biotechnol.">
        <title>Mutations improving production and secretion of extracellular lipase by Burkholderia glumae PG1.</title>
        <authorList>
            <person name="Knapp A."/>
            <person name="Voget S."/>
            <person name="Gao R."/>
            <person name="Zaburannyi N."/>
            <person name="Krysciak D."/>
            <person name="Breuer M."/>
            <person name="Hauer B."/>
            <person name="Streit W.R."/>
            <person name="Muller R."/>
            <person name="Daniel R."/>
            <person name="Jaeger K.E."/>
        </authorList>
    </citation>
    <scope>NUCLEOTIDE SEQUENCE [LARGE SCALE GENOMIC DNA]</scope>
    <source>
        <strain evidence="6 7">PG1</strain>
    </source>
</reference>
<dbReference type="PANTHER" id="PTHR30537:SF5">
    <property type="entry name" value="HTH-TYPE TRANSCRIPTIONAL ACTIVATOR TTDR-RELATED"/>
    <property type="match status" value="1"/>
</dbReference>
<feature type="domain" description="HTH lysR-type" evidence="5">
    <location>
        <begin position="1"/>
        <end position="65"/>
    </location>
</feature>
<dbReference type="EMBL" id="CP002580">
    <property type="protein sequence ID" value="AJK46436.1"/>
    <property type="molecule type" value="Genomic_DNA"/>
</dbReference>
<dbReference type="FunFam" id="1.10.10.10:FF:000001">
    <property type="entry name" value="LysR family transcriptional regulator"/>
    <property type="match status" value="1"/>
</dbReference>
<dbReference type="InterPro" id="IPR005119">
    <property type="entry name" value="LysR_subst-bd"/>
</dbReference>
<keyword evidence="4" id="KW-0804">Transcription</keyword>
<dbReference type="Pfam" id="PF00126">
    <property type="entry name" value="HTH_1"/>
    <property type="match status" value="1"/>
</dbReference>
<keyword evidence="3" id="KW-0238">DNA-binding</keyword>
<evidence type="ECO:0000256" key="4">
    <source>
        <dbReference type="ARBA" id="ARBA00023163"/>
    </source>
</evidence>
<dbReference type="Pfam" id="PF03466">
    <property type="entry name" value="LysR_substrate"/>
    <property type="match status" value="1"/>
</dbReference>
<reference evidence="7" key="1">
    <citation type="submission" date="2011-03" db="EMBL/GenBank/DDBJ databases">
        <authorList>
            <person name="Voget S."/>
            <person name="Streit W.R."/>
            <person name="Jaeger K.E."/>
            <person name="Daniel R."/>
        </authorList>
    </citation>
    <scope>NUCLEOTIDE SEQUENCE [LARGE SCALE GENOMIC DNA]</scope>
    <source>
        <strain evidence="7">PG1</strain>
    </source>
</reference>
<name>A0A0B6S2I8_BURPL</name>
<dbReference type="Proteomes" id="UP000031838">
    <property type="component" value="Chromosome 1"/>
</dbReference>
<dbReference type="KEGG" id="bgp:BGL_1c19270"/>
<keyword evidence="2" id="KW-0805">Transcription regulation</keyword>
<evidence type="ECO:0000313" key="7">
    <source>
        <dbReference type="Proteomes" id="UP000031838"/>
    </source>
</evidence>
<keyword evidence="7" id="KW-1185">Reference proteome</keyword>
<dbReference type="InterPro" id="IPR036388">
    <property type="entry name" value="WH-like_DNA-bd_sf"/>
</dbReference>
<dbReference type="PROSITE" id="PS50931">
    <property type="entry name" value="HTH_LYSR"/>
    <property type="match status" value="1"/>
</dbReference>
<organism evidence="6 7">
    <name type="scientific">Burkholderia plantarii</name>
    <dbReference type="NCBI Taxonomy" id="41899"/>
    <lineage>
        <taxon>Bacteria</taxon>
        <taxon>Pseudomonadati</taxon>
        <taxon>Pseudomonadota</taxon>
        <taxon>Betaproteobacteria</taxon>
        <taxon>Burkholderiales</taxon>
        <taxon>Burkholderiaceae</taxon>
        <taxon>Burkholderia</taxon>
    </lineage>
</organism>
<gene>
    <name evidence="6" type="ORF">BGL_1c19270</name>
</gene>
<dbReference type="PANTHER" id="PTHR30537">
    <property type="entry name" value="HTH-TYPE TRANSCRIPTIONAL REGULATOR"/>
    <property type="match status" value="1"/>
</dbReference>
<dbReference type="HOGENOM" id="CLU_039613_16_0_4"/>